<dbReference type="GO" id="GO:0003723">
    <property type="term" value="F:RNA binding"/>
    <property type="evidence" value="ECO:0007669"/>
    <property type="project" value="InterPro"/>
</dbReference>
<dbReference type="Gene3D" id="1.25.40.10">
    <property type="entry name" value="Tetratricopeptide repeat domain"/>
    <property type="match status" value="3"/>
</dbReference>
<feature type="compositionally biased region" description="Basic and acidic residues" evidence="3">
    <location>
        <begin position="33"/>
        <end position="42"/>
    </location>
</feature>
<feature type="repeat" description="PPR" evidence="2">
    <location>
        <begin position="160"/>
        <end position="194"/>
    </location>
</feature>
<dbReference type="STRING" id="1088818.A0A2H9ZTF4"/>
<accession>A0A2H9ZTF4</accession>
<keyword evidence="4" id="KW-0378">Hydrolase</keyword>
<keyword evidence="1" id="KW-0677">Repeat</keyword>
<dbReference type="Proteomes" id="UP000236161">
    <property type="component" value="Unassembled WGS sequence"/>
</dbReference>
<dbReference type="NCBIfam" id="TIGR00756">
    <property type="entry name" value="PPR"/>
    <property type="match status" value="3"/>
</dbReference>
<dbReference type="PANTHER" id="PTHR47926">
    <property type="entry name" value="PENTATRICOPEPTIDE REPEAT-CONTAINING PROTEIN"/>
    <property type="match status" value="1"/>
</dbReference>
<dbReference type="FunFam" id="1.25.40.10:FF:000344">
    <property type="entry name" value="Pentatricopeptide repeat-containing protein"/>
    <property type="match status" value="1"/>
</dbReference>
<dbReference type="PROSITE" id="PS51375">
    <property type="entry name" value="PPR"/>
    <property type="match status" value="3"/>
</dbReference>
<name>A0A2H9ZTF4_9ASPA</name>
<proteinExistence type="predicted"/>
<dbReference type="Pfam" id="PF13041">
    <property type="entry name" value="PPR_2"/>
    <property type="match status" value="3"/>
</dbReference>
<dbReference type="InterPro" id="IPR046848">
    <property type="entry name" value="E_motif"/>
</dbReference>
<dbReference type="EC" id="3.4.24.-" evidence="4"/>
<evidence type="ECO:0000256" key="3">
    <source>
        <dbReference type="SAM" id="MobiDB-lite"/>
    </source>
</evidence>
<dbReference type="InterPro" id="IPR002885">
    <property type="entry name" value="PPR_rpt"/>
</dbReference>
<dbReference type="Pfam" id="PF01535">
    <property type="entry name" value="PPR"/>
    <property type="match status" value="3"/>
</dbReference>
<feature type="region of interest" description="Disordered" evidence="3">
    <location>
        <begin position="32"/>
        <end position="65"/>
    </location>
</feature>
<evidence type="ECO:0000256" key="1">
    <source>
        <dbReference type="ARBA" id="ARBA00022737"/>
    </source>
</evidence>
<organism evidence="4 5">
    <name type="scientific">Apostasia shenzhenica</name>
    <dbReference type="NCBI Taxonomy" id="1088818"/>
    <lineage>
        <taxon>Eukaryota</taxon>
        <taxon>Viridiplantae</taxon>
        <taxon>Streptophyta</taxon>
        <taxon>Embryophyta</taxon>
        <taxon>Tracheophyta</taxon>
        <taxon>Spermatophyta</taxon>
        <taxon>Magnoliopsida</taxon>
        <taxon>Liliopsida</taxon>
        <taxon>Asparagales</taxon>
        <taxon>Orchidaceae</taxon>
        <taxon>Apostasioideae</taxon>
        <taxon>Apostasia</taxon>
    </lineage>
</organism>
<keyword evidence="5" id="KW-1185">Reference proteome</keyword>
<sequence length="530" mass="58875">MGLLQTFATSPAVWERPAGRFSLKVKRNKNKNLRPDLRRSPEDSVALSFPKPSPTPLLISSSPSSENRDEALDRILLDLHSTLARGVRVDASTFSSLLELCFRAGPCHRRVVFLNRLIPVSLLRSSVDLSSKLIRLYASCGLVEKAHHLFDVFPRRHKSSAFPWNALISGYAEVALYEDAMALYHQMEEEGIEPDSFTFPRVLKACAGVGSLPHGEAVHRHLVRSGFAGDHFALNALVDMYAKCGDIARARGVFDKLAGGGDPVAWNSMLNGYVRHALFPEAIHTFRRMLAARVEPDTVTVSSIISACARAKTIKLSLELHAWVLRRGLDRLLSVANSLISLYSELGRSSLARCIFYSMPEKDLVSWNAIIAAHRRDRRVIAVFRQMEDSGVSPDHITFVSLLSACANLGLVEDGRKVFDKMTEKYGIRRGVEHYSCMVKLLGMAGLVEEAFELVEKTMPFNGGPTVWGALLSACSVQGNAIIGEVAAERLFELEPENGHNFELLRKIYRDAGRMGDEERVGKMMRERGL</sequence>
<gene>
    <name evidence="4" type="primary">PCMP-E53</name>
    <name evidence="4" type="ORF">AXF42_Ash012702</name>
</gene>
<dbReference type="InterPro" id="IPR011990">
    <property type="entry name" value="TPR-like_helical_dom_sf"/>
</dbReference>
<evidence type="ECO:0000313" key="4">
    <source>
        <dbReference type="EMBL" id="PKA46569.1"/>
    </source>
</evidence>
<dbReference type="AlphaFoldDB" id="A0A2H9ZTF4"/>
<dbReference type="InterPro" id="IPR046960">
    <property type="entry name" value="PPR_At4g14850-like_plant"/>
</dbReference>
<feature type="repeat" description="PPR" evidence="2">
    <location>
        <begin position="262"/>
        <end position="296"/>
    </location>
</feature>
<dbReference type="PANTHER" id="PTHR47926:SF515">
    <property type="entry name" value="UMP-CMP KINASE"/>
    <property type="match status" value="1"/>
</dbReference>
<evidence type="ECO:0000313" key="5">
    <source>
        <dbReference type="Proteomes" id="UP000236161"/>
    </source>
</evidence>
<dbReference type="Pfam" id="PF20431">
    <property type="entry name" value="E_motif"/>
    <property type="match status" value="1"/>
</dbReference>
<dbReference type="FunFam" id="1.25.40.10:FF:000090">
    <property type="entry name" value="Pentatricopeptide repeat-containing protein, chloroplastic"/>
    <property type="match status" value="1"/>
</dbReference>
<feature type="repeat" description="PPR" evidence="2">
    <location>
        <begin position="395"/>
        <end position="425"/>
    </location>
</feature>
<feature type="compositionally biased region" description="Low complexity" evidence="3">
    <location>
        <begin position="56"/>
        <end position="65"/>
    </location>
</feature>
<dbReference type="OrthoDB" id="1882394at2759"/>
<dbReference type="EMBL" id="KZ454132">
    <property type="protein sequence ID" value="PKA46569.1"/>
    <property type="molecule type" value="Genomic_DNA"/>
</dbReference>
<reference evidence="4 5" key="1">
    <citation type="journal article" date="2017" name="Nature">
        <title>The Apostasia genome and the evolution of orchids.</title>
        <authorList>
            <person name="Zhang G.Q."/>
            <person name="Liu K.W."/>
            <person name="Li Z."/>
            <person name="Lohaus R."/>
            <person name="Hsiao Y.Y."/>
            <person name="Niu S.C."/>
            <person name="Wang J.Y."/>
            <person name="Lin Y.C."/>
            <person name="Xu Q."/>
            <person name="Chen L.J."/>
            <person name="Yoshida K."/>
            <person name="Fujiwara S."/>
            <person name="Wang Z.W."/>
            <person name="Zhang Y.Q."/>
            <person name="Mitsuda N."/>
            <person name="Wang M."/>
            <person name="Liu G.H."/>
            <person name="Pecoraro L."/>
            <person name="Huang H.X."/>
            <person name="Xiao X.J."/>
            <person name="Lin M."/>
            <person name="Wu X.Y."/>
            <person name="Wu W.L."/>
            <person name="Chen Y.Y."/>
            <person name="Chang S.B."/>
            <person name="Sakamoto S."/>
            <person name="Ohme-Takagi M."/>
            <person name="Yagi M."/>
            <person name="Zeng S.J."/>
            <person name="Shen C.Y."/>
            <person name="Yeh C.M."/>
            <person name="Luo Y.B."/>
            <person name="Tsai W.C."/>
            <person name="Van de Peer Y."/>
            <person name="Liu Z.J."/>
        </authorList>
    </citation>
    <scope>NUCLEOTIDE SEQUENCE [LARGE SCALE GENOMIC DNA]</scope>
    <source>
        <strain evidence="5">cv. Shenzhen</strain>
        <tissue evidence="4">Stem</tissue>
    </source>
</reference>
<evidence type="ECO:0000256" key="2">
    <source>
        <dbReference type="PROSITE-ProRule" id="PRU00708"/>
    </source>
</evidence>
<protein>
    <submittedName>
        <fullName evidence="4">Pentatricopeptide repeat-containing protein</fullName>
        <ecNumber evidence="4">3.4.24.-</ecNumber>
    </submittedName>
</protein>
<dbReference type="GO" id="GO:0016787">
    <property type="term" value="F:hydrolase activity"/>
    <property type="evidence" value="ECO:0007669"/>
    <property type="project" value="UniProtKB-KW"/>
</dbReference>
<dbReference type="GO" id="GO:0009451">
    <property type="term" value="P:RNA modification"/>
    <property type="evidence" value="ECO:0007669"/>
    <property type="project" value="InterPro"/>
</dbReference>